<name>A0A8T4IF93_9SPHN</name>
<dbReference type="EMBL" id="JAGRQC010000003">
    <property type="protein sequence ID" value="MBR0553230.1"/>
    <property type="molecule type" value="Genomic_DNA"/>
</dbReference>
<dbReference type="AlphaFoldDB" id="A0A8T4IF93"/>
<feature type="transmembrane region" description="Helical" evidence="1">
    <location>
        <begin position="20"/>
        <end position="41"/>
    </location>
</feature>
<dbReference type="InterPro" id="IPR018723">
    <property type="entry name" value="DUF2254_membrane"/>
</dbReference>
<accession>A0A8T4IF93</accession>
<evidence type="ECO:0000313" key="3">
    <source>
        <dbReference type="Proteomes" id="UP000676996"/>
    </source>
</evidence>
<keyword evidence="1" id="KW-0812">Transmembrane</keyword>
<evidence type="ECO:0000313" key="2">
    <source>
        <dbReference type="EMBL" id="MBR0553230.1"/>
    </source>
</evidence>
<feature type="transmembrane region" description="Helical" evidence="1">
    <location>
        <begin position="113"/>
        <end position="132"/>
    </location>
</feature>
<organism evidence="2 3">
    <name type="scientific">Stakelama marina</name>
    <dbReference type="NCBI Taxonomy" id="2826939"/>
    <lineage>
        <taxon>Bacteria</taxon>
        <taxon>Pseudomonadati</taxon>
        <taxon>Pseudomonadota</taxon>
        <taxon>Alphaproteobacteria</taxon>
        <taxon>Sphingomonadales</taxon>
        <taxon>Sphingomonadaceae</taxon>
        <taxon>Stakelama</taxon>
    </lineage>
</organism>
<gene>
    <name evidence="2" type="ORF">J7S20_12000</name>
</gene>
<evidence type="ECO:0000256" key="1">
    <source>
        <dbReference type="SAM" id="Phobius"/>
    </source>
</evidence>
<dbReference type="Proteomes" id="UP000676996">
    <property type="component" value="Unassembled WGS sequence"/>
</dbReference>
<feature type="transmembrane region" description="Helical" evidence="1">
    <location>
        <begin position="138"/>
        <end position="160"/>
    </location>
</feature>
<sequence length="420" mass="45042">MASHPQSPRRWIAALLWRSYWGMATAMVVASLPLVALLLRLDSTGASQALTRIGWPFDFSAHTAETLASALATIYGALVTLYFSISLLVLTLAAGNLGVRLIDRWISRRTTRITLGLLLAGLSWAILALLAVDPEHGQAARLTITTLALATVPLLCWLSYALHDLGRTIHIDTAITALGKDAAADAQPFDDAVETGRAPDWDKGVAIRARQEGYVEVVALPLLTRLAAKGGGLIRIETEVGAHVMAGDLLATAIGCDRHACDDAVEAFAIGDFRSASQGAVFYVRLLVEIAARALSAAVNDFYTARACVDALGPVMVAHGRLPQGALWLHDDDGAERVLVRGDRFRGLFDAPLHALRQSAASYPAVATRLLEVYRRVLARDLEPAAAELIAQHLDILREHALGHAETATDRDAIRNAAQA</sequence>
<keyword evidence="3" id="KW-1185">Reference proteome</keyword>
<protein>
    <submittedName>
        <fullName evidence="2">DUF2254 domain-containing protein</fullName>
    </submittedName>
</protein>
<keyword evidence="1" id="KW-1133">Transmembrane helix</keyword>
<comment type="caution">
    <text evidence="2">The sequence shown here is derived from an EMBL/GenBank/DDBJ whole genome shotgun (WGS) entry which is preliminary data.</text>
</comment>
<dbReference type="Pfam" id="PF10011">
    <property type="entry name" value="DUF2254"/>
    <property type="match status" value="1"/>
</dbReference>
<keyword evidence="1" id="KW-0472">Membrane</keyword>
<reference evidence="2" key="1">
    <citation type="submission" date="2021-04" db="EMBL/GenBank/DDBJ databases">
        <title>Ouciella asimina sp. nov., isolated from the surface seawater in the hydrothermal field of Okinawa Trough.</title>
        <authorList>
            <person name="Shuang W."/>
        </authorList>
    </citation>
    <scope>NUCLEOTIDE SEQUENCE</scope>
    <source>
        <strain evidence="2">LXI357</strain>
    </source>
</reference>
<dbReference type="RefSeq" id="WP_284054469.1">
    <property type="nucleotide sequence ID" value="NZ_JAGRQC010000003.1"/>
</dbReference>
<feature type="transmembrane region" description="Helical" evidence="1">
    <location>
        <begin position="81"/>
        <end position="101"/>
    </location>
</feature>
<proteinExistence type="predicted"/>